<feature type="transmembrane region" description="Helical" evidence="4">
    <location>
        <begin position="118"/>
        <end position="137"/>
    </location>
</feature>
<feature type="transmembrane region" description="Helical" evidence="4">
    <location>
        <begin position="248"/>
        <end position="266"/>
    </location>
</feature>
<protein>
    <submittedName>
        <fullName evidence="6">MFS transporter</fullName>
    </submittedName>
</protein>
<evidence type="ECO:0000256" key="4">
    <source>
        <dbReference type="SAM" id="Phobius"/>
    </source>
</evidence>
<feature type="transmembrane region" description="Helical" evidence="4">
    <location>
        <begin position="62"/>
        <end position="81"/>
    </location>
</feature>
<dbReference type="RefSeq" id="WP_010945024.1">
    <property type="nucleotide sequence ID" value="NZ_CP011218.1"/>
</dbReference>
<dbReference type="PROSITE" id="PS50850">
    <property type="entry name" value="MFS"/>
    <property type="match status" value="1"/>
</dbReference>
<evidence type="ECO:0000256" key="2">
    <source>
        <dbReference type="ARBA" id="ARBA00022989"/>
    </source>
</evidence>
<sequence length="513" mass="55523">MSFLDYKSTIAPVTFNRWLVPPAALAVHLSIGQIYAYSVFNAPLTKIIGITESAADDWKLTTIGWVFSIALAVLGAYAAMFGSWMERVGPRKAMFVATICFSLGFVVAAIGVYQHNLWLLYLGNGVLGGIGLGLGYIGPVSTLMKWFPDKPGMATGLAIMGFGGGAMLASPISVGLMNFFSSETSVGIAETFLVLSVFYFIFMMFGVFTIRLPHPTWKPKGFVEHKKADKLVSAYNVGVNQAMKTPQFWLLFSILCLNVTAGIGVLGQASVMIQELFSEVSVGKQAAIGTLAAAGFVGLLSLFNMAGRFFWSSISDKIGRKNLYSIFFLLGAVLYFIIPSIGESGNKVLFVIGFCVIISMYGGGFAAIPAYLRDLFGSYQVGAIHGRVLLAWSTAAVIGPVLVNYIRHMQIDSGVPAAQAYSVTMYIMAGLLFIGFFCNLGVKAVNQKHHHQLTIKEAAHSAKAADETVISDTYLVVEEVAQGGCMIWLRWLIVTIPLLYGVSMVFAKVMELF</sequence>
<feature type="transmembrane region" description="Helical" evidence="4">
    <location>
        <begin position="192"/>
        <end position="210"/>
    </location>
</feature>
<name>A0AAC8UCQ8_HAEDC</name>
<organism evidence="6 7">
    <name type="scientific">Haemophilus ducreyi</name>
    <dbReference type="NCBI Taxonomy" id="730"/>
    <lineage>
        <taxon>Bacteria</taxon>
        <taxon>Pseudomonadati</taxon>
        <taxon>Pseudomonadota</taxon>
        <taxon>Gammaproteobacteria</taxon>
        <taxon>Pasteurellales</taxon>
        <taxon>Pasteurellaceae</taxon>
        <taxon>Haemophilus</taxon>
    </lineage>
</organism>
<feature type="transmembrane region" description="Helical" evidence="4">
    <location>
        <begin position="423"/>
        <end position="442"/>
    </location>
</feature>
<dbReference type="AlphaFoldDB" id="A0AAC8UCQ8"/>
<dbReference type="GO" id="GO:0022857">
    <property type="term" value="F:transmembrane transporter activity"/>
    <property type="evidence" value="ECO:0007669"/>
    <property type="project" value="InterPro"/>
</dbReference>
<evidence type="ECO:0000256" key="1">
    <source>
        <dbReference type="ARBA" id="ARBA00022692"/>
    </source>
</evidence>
<dbReference type="EMBL" id="CP011219">
    <property type="protein sequence ID" value="AKO32417.1"/>
    <property type="molecule type" value="Genomic_DNA"/>
</dbReference>
<feature type="transmembrane region" description="Helical" evidence="4">
    <location>
        <begin position="488"/>
        <end position="507"/>
    </location>
</feature>
<dbReference type="CDD" id="cd17353">
    <property type="entry name" value="MFS_OFA_like"/>
    <property type="match status" value="1"/>
</dbReference>
<feature type="transmembrane region" description="Helical" evidence="4">
    <location>
        <begin position="157"/>
        <end position="180"/>
    </location>
</feature>
<feature type="transmembrane region" description="Helical" evidence="4">
    <location>
        <begin position="323"/>
        <end position="342"/>
    </location>
</feature>
<evidence type="ECO:0000313" key="7">
    <source>
        <dbReference type="Proteomes" id="UP000060132"/>
    </source>
</evidence>
<feature type="transmembrane region" description="Helical" evidence="4">
    <location>
        <begin position="384"/>
        <end position="403"/>
    </location>
</feature>
<keyword evidence="3 4" id="KW-0472">Membrane</keyword>
<evidence type="ECO:0000256" key="3">
    <source>
        <dbReference type="ARBA" id="ARBA00023136"/>
    </source>
</evidence>
<feature type="transmembrane region" description="Helical" evidence="4">
    <location>
        <begin position="93"/>
        <end position="112"/>
    </location>
</feature>
<dbReference type="InterPro" id="IPR050327">
    <property type="entry name" value="Proton-linked_MCT"/>
</dbReference>
<dbReference type="OMA" id="HQLWLMW"/>
<dbReference type="Gene3D" id="1.20.1250.20">
    <property type="entry name" value="MFS general substrate transporter like domains"/>
    <property type="match status" value="2"/>
</dbReference>
<proteinExistence type="predicted"/>
<dbReference type="InterPro" id="IPR020846">
    <property type="entry name" value="MFS_dom"/>
</dbReference>
<evidence type="ECO:0000313" key="6">
    <source>
        <dbReference type="EMBL" id="AKO32417.1"/>
    </source>
</evidence>
<gene>
    <name evidence="6" type="ORF">RZ57_04445</name>
</gene>
<dbReference type="InterPro" id="IPR011701">
    <property type="entry name" value="MFS"/>
</dbReference>
<dbReference type="Pfam" id="PF07690">
    <property type="entry name" value="MFS_1"/>
    <property type="match status" value="1"/>
</dbReference>
<feature type="domain" description="Major facilitator superfamily (MFS) profile" evidence="5">
    <location>
        <begin position="1"/>
        <end position="447"/>
    </location>
</feature>
<accession>A0AAC8UCQ8</accession>
<reference evidence="6 7" key="1">
    <citation type="journal article" date="2015" name="PLoS Negl. Trop. Dis.">
        <title>Haemophilus ducreyi Cutaneous Ulcer Strains Are Nearly Identical to Class I Genital Ulcer Strains.</title>
        <authorList>
            <person name="Gangaiah D."/>
            <person name="Webb K.M."/>
            <person name="Humphreys T.L."/>
            <person name="Fortney K.R."/>
            <person name="Toh E."/>
            <person name="Tai A."/>
            <person name="Katz S.S."/>
            <person name="Pillay A."/>
            <person name="Chen C.Y."/>
            <person name="Roberts S.A."/>
            <person name="Munson R.S.Jr."/>
            <person name="Spinola S.M."/>
        </authorList>
    </citation>
    <scope>NUCLEOTIDE SEQUENCE [LARGE SCALE GENOMIC DNA]</scope>
    <source>
        <strain evidence="7">CLU2</strain>
    </source>
</reference>
<dbReference type="InterPro" id="IPR036259">
    <property type="entry name" value="MFS_trans_sf"/>
</dbReference>
<dbReference type="PANTHER" id="PTHR11360:SF317">
    <property type="entry name" value="MAJOR FACILITATOR SUPERFAMILY (MFS) PROFILE DOMAIN-CONTAINING PROTEIN-RELATED"/>
    <property type="match status" value="1"/>
</dbReference>
<feature type="transmembrane region" description="Helical" evidence="4">
    <location>
        <begin position="286"/>
        <end position="311"/>
    </location>
</feature>
<feature type="transmembrane region" description="Helical" evidence="4">
    <location>
        <begin position="348"/>
        <end position="372"/>
    </location>
</feature>
<dbReference type="SUPFAM" id="SSF103473">
    <property type="entry name" value="MFS general substrate transporter"/>
    <property type="match status" value="1"/>
</dbReference>
<dbReference type="Proteomes" id="UP000060132">
    <property type="component" value="Chromosome"/>
</dbReference>
<keyword evidence="1 4" id="KW-0812">Transmembrane</keyword>
<evidence type="ECO:0000259" key="5">
    <source>
        <dbReference type="PROSITE" id="PS50850"/>
    </source>
</evidence>
<dbReference type="PANTHER" id="PTHR11360">
    <property type="entry name" value="MONOCARBOXYLATE TRANSPORTER"/>
    <property type="match status" value="1"/>
</dbReference>
<keyword evidence="2 4" id="KW-1133">Transmembrane helix</keyword>